<dbReference type="EMBL" id="JAATLK010000001">
    <property type="protein sequence ID" value="NIZ47062.1"/>
    <property type="molecule type" value="Genomic_DNA"/>
</dbReference>
<dbReference type="Gene3D" id="3.30.2320.30">
    <property type="entry name" value="ATP synthase, E subunit, C-terminal"/>
    <property type="match status" value="1"/>
</dbReference>
<name>A0A968GBY4_9SPIO</name>
<keyword evidence="4" id="KW-0406">Ion transport</keyword>
<dbReference type="GO" id="GO:0046961">
    <property type="term" value="F:proton-transporting ATPase activity, rotational mechanism"/>
    <property type="evidence" value="ECO:0007669"/>
    <property type="project" value="InterPro"/>
</dbReference>
<evidence type="ECO:0000256" key="5">
    <source>
        <dbReference type="SAM" id="Coils"/>
    </source>
</evidence>
<evidence type="ECO:0000256" key="2">
    <source>
        <dbReference type="ARBA" id="ARBA00020756"/>
    </source>
</evidence>
<dbReference type="GO" id="GO:0033178">
    <property type="term" value="C:proton-transporting two-sector ATPase complex, catalytic domain"/>
    <property type="evidence" value="ECO:0007669"/>
    <property type="project" value="InterPro"/>
</dbReference>
<evidence type="ECO:0000313" key="7">
    <source>
        <dbReference type="Proteomes" id="UP000752013"/>
    </source>
</evidence>
<evidence type="ECO:0000256" key="4">
    <source>
        <dbReference type="ARBA" id="ARBA00023065"/>
    </source>
</evidence>
<keyword evidence="5" id="KW-0175">Coiled coil</keyword>
<gene>
    <name evidence="6" type="ORF">HCT46_03930</name>
</gene>
<feature type="coiled-coil region" evidence="5">
    <location>
        <begin position="15"/>
        <end position="55"/>
    </location>
</feature>
<proteinExistence type="inferred from homology"/>
<accession>A0A968GBY4</accession>
<sequence length="210" mass="24361">MAMDNEQAKMIMLDAIEQESRVKIAQLEREAQENRERLQQEMQEKITQLEEQSQQEILSTTARIDARMHSQLQSEVKRLALENHHRVMEEILQQVYQRIGSLMQTEAYEERLIAWTLDAIHVVSESNVYVRLGKDDIDIWTDAVQQRVIDSAKSTLAMTLNVELDPQGIHSGRGPIVRSQDGRKLCDNTIQARFSRERAQLSRMIATELF</sequence>
<keyword evidence="7" id="KW-1185">Reference proteome</keyword>
<dbReference type="RefSeq" id="WP_167703491.1">
    <property type="nucleotide sequence ID" value="NZ_JAATLK010000001.1"/>
</dbReference>
<evidence type="ECO:0000256" key="1">
    <source>
        <dbReference type="ARBA" id="ARBA00005901"/>
    </source>
</evidence>
<dbReference type="SUPFAM" id="SSF160527">
    <property type="entry name" value="V-type ATPase subunit E-like"/>
    <property type="match status" value="1"/>
</dbReference>
<dbReference type="AlphaFoldDB" id="A0A968GBY4"/>
<comment type="similarity">
    <text evidence="1">Belongs to the V-ATPase E subunit family.</text>
</comment>
<dbReference type="InterPro" id="IPR038495">
    <property type="entry name" value="ATPase_E_C"/>
</dbReference>
<protein>
    <recommendedName>
        <fullName evidence="2">V-type ATP synthase subunit E</fullName>
    </recommendedName>
</protein>
<evidence type="ECO:0000313" key="6">
    <source>
        <dbReference type="EMBL" id="NIZ47062.1"/>
    </source>
</evidence>
<dbReference type="Pfam" id="PF01991">
    <property type="entry name" value="vATP-synt_E"/>
    <property type="match status" value="1"/>
</dbReference>
<dbReference type="Proteomes" id="UP000752013">
    <property type="component" value="Unassembled WGS sequence"/>
</dbReference>
<keyword evidence="3" id="KW-0813">Transport</keyword>
<evidence type="ECO:0000256" key="3">
    <source>
        <dbReference type="ARBA" id="ARBA00022448"/>
    </source>
</evidence>
<organism evidence="6 7">
    <name type="scientific">Entomospira nematocerorum</name>
    <dbReference type="NCBI Taxonomy" id="2719987"/>
    <lineage>
        <taxon>Bacteria</taxon>
        <taxon>Pseudomonadati</taxon>
        <taxon>Spirochaetota</taxon>
        <taxon>Spirochaetia</taxon>
        <taxon>Spirochaetales</taxon>
        <taxon>Spirochaetaceae</taxon>
        <taxon>Entomospira</taxon>
    </lineage>
</organism>
<reference evidence="6" key="1">
    <citation type="submission" date="2020-03" db="EMBL/GenBank/DDBJ databases">
        <title>Spirochaetal bacteria isolated from arthropods constitute a novel genus Entomospira genus novum within the order Spirochaetales.</title>
        <authorList>
            <person name="Grana-Miraglia L."/>
            <person name="Sikutova S."/>
            <person name="Fingerle V."/>
            <person name="Sing A."/>
            <person name="Castillo-Ramirez S."/>
            <person name="Margos G."/>
            <person name="Rudolf I."/>
        </authorList>
    </citation>
    <scope>NUCLEOTIDE SEQUENCE</scope>
    <source>
        <strain evidence="6">BR208</strain>
    </source>
</reference>
<comment type="caution">
    <text evidence="6">The sequence shown here is derived from an EMBL/GenBank/DDBJ whole genome shotgun (WGS) entry which is preliminary data.</text>
</comment>
<dbReference type="InterPro" id="IPR002842">
    <property type="entry name" value="ATPase_V1_Esu"/>
</dbReference>